<evidence type="ECO:0000259" key="1">
    <source>
        <dbReference type="Pfam" id="PF01522"/>
    </source>
</evidence>
<keyword evidence="3" id="KW-1185">Reference proteome</keyword>
<gene>
    <name evidence="2" type="ordered locus">Mlg_0112</name>
</gene>
<dbReference type="Pfam" id="PF01522">
    <property type="entry name" value="Polysacc_deac_1"/>
    <property type="match status" value="1"/>
</dbReference>
<dbReference type="CDD" id="cd10933">
    <property type="entry name" value="CE4_u9"/>
    <property type="match status" value="1"/>
</dbReference>
<dbReference type="OrthoDB" id="8597776at2"/>
<dbReference type="Proteomes" id="UP000001962">
    <property type="component" value="Chromosome"/>
</dbReference>
<dbReference type="GO" id="GO:0005975">
    <property type="term" value="P:carbohydrate metabolic process"/>
    <property type="evidence" value="ECO:0007669"/>
    <property type="project" value="InterPro"/>
</dbReference>
<dbReference type="GO" id="GO:0016810">
    <property type="term" value="F:hydrolase activity, acting on carbon-nitrogen (but not peptide) bonds"/>
    <property type="evidence" value="ECO:0007669"/>
    <property type="project" value="InterPro"/>
</dbReference>
<evidence type="ECO:0000313" key="2">
    <source>
        <dbReference type="EMBL" id="ABI55469.1"/>
    </source>
</evidence>
<accession>Q0ACG8</accession>
<sequence length="334" mass="37391">MPTRVHITVDTEFNIAGAFRDPQAHQPVGPPSVYCNIDGRSEGLGHLLDTLEAHGLRGTFYVETLNTCFFGDEPMGAIAREIAGRGHDVQLHLHPCWTYFEHEDWPERLAHDPPSDDVTRRSVEELVALIERGRATFRRWGLPAPTVLRTGGLKVGLNVYQAMRRAGMRVASNIGLAIYRPAEPELQLLAGCHDIDGVLEFPVTTYTDFRLGQRSHYKTLTITGSSWPEMRRLLTQARDRGLSDVVVLTHPFEFIKHRDTRYRALCVDRVNRQRLERLCSFVSAEPGLESVCTGGVTGAGGSSGDERTLVPLAVPLRYVLPRMVVNRINQVACW</sequence>
<name>Q0ACG8_ALKEH</name>
<dbReference type="eggNOG" id="COG0726">
    <property type="taxonomic scope" value="Bacteria"/>
</dbReference>
<feature type="domain" description="NodB homology" evidence="1">
    <location>
        <begin position="38"/>
        <end position="170"/>
    </location>
</feature>
<evidence type="ECO:0000313" key="3">
    <source>
        <dbReference type="Proteomes" id="UP000001962"/>
    </source>
</evidence>
<dbReference type="EMBL" id="CP000453">
    <property type="protein sequence ID" value="ABI55469.1"/>
    <property type="molecule type" value="Genomic_DNA"/>
</dbReference>
<dbReference type="AlphaFoldDB" id="Q0ACG8"/>
<dbReference type="RefSeq" id="WP_011627865.1">
    <property type="nucleotide sequence ID" value="NC_008340.1"/>
</dbReference>
<reference evidence="3" key="1">
    <citation type="submission" date="2006-08" db="EMBL/GenBank/DDBJ databases">
        <title>Complete sequence of Alkalilimnicola ehrilichei MLHE-1.</title>
        <authorList>
            <person name="Copeland A."/>
            <person name="Lucas S."/>
            <person name="Lapidus A."/>
            <person name="Barry K."/>
            <person name="Detter J.C."/>
            <person name="Glavina del Rio T."/>
            <person name="Hammon N."/>
            <person name="Israni S."/>
            <person name="Dalin E."/>
            <person name="Tice H."/>
            <person name="Pitluck S."/>
            <person name="Sims D."/>
            <person name="Brettin T."/>
            <person name="Bruce D."/>
            <person name="Han C."/>
            <person name="Tapia R."/>
            <person name="Gilna P."/>
            <person name="Schmutz J."/>
            <person name="Larimer F."/>
            <person name="Land M."/>
            <person name="Hauser L."/>
            <person name="Kyrpides N."/>
            <person name="Mikhailova N."/>
            <person name="Oremland R.S."/>
            <person name="Hoeft S.E."/>
            <person name="Switzer-Blum J."/>
            <person name="Kulp T."/>
            <person name="King G."/>
            <person name="Tabita R."/>
            <person name="Witte B."/>
            <person name="Santini J.M."/>
            <person name="Basu P."/>
            <person name="Hollibaugh J.T."/>
            <person name="Xie G."/>
            <person name="Stolz J.F."/>
            <person name="Richardson P."/>
        </authorList>
    </citation>
    <scope>NUCLEOTIDE SEQUENCE [LARGE SCALE GENOMIC DNA]</scope>
    <source>
        <strain evidence="3">ATCC BAA-1101 / DSM 17681 / MLHE-1</strain>
    </source>
</reference>
<dbReference type="InterPro" id="IPR011330">
    <property type="entry name" value="Glyco_hydro/deAcase_b/a-brl"/>
</dbReference>
<protein>
    <submittedName>
        <fullName evidence="2">Polysaccharide deacetylase</fullName>
    </submittedName>
</protein>
<dbReference type="KEGG" id="aeh:Mlg_0112"/>
<dbReference type="Gene3D" id="3.20.20.370">
    <property type="entry name" value="Glycoside hydrolase/deacetylase"/>
    <property type="match status" value="1"/>
</dbReference>
<dbReference type="SUPFAM" id="SSF88713">
    <property type="entry name" value="Glycoside hydrolase/deacetylase"/>
    <property type="match status" value="1"/>
</dbReference>
<dbReference type="HOGENOM" id="CLU_844128_0_0_6"/>
<dbReference type="InterPro" id="IPR002509">
    <property type="entry name" value="NODB_dom"/>
</dbReference>
<organism evidence="2 3">
    <name type="scientific">Alkalilimnicola ehrlichii (strain ATCC BAA-1101 / DSM 17681 / MLHE-1)</name>
    <dbReference type="NCBI Taxonomy" id="187272"/>
    <lineage>
        <taxon>Bacteria</taxon>
        <taxon>Pseudomonadati</taxon>
        <taxon>Pseudomonadota</taxon>
        <taxon>Gammaproteobacteria</taxon>
        <taxon>Chromatiales</taxon>
        <taxon>Ectothiorhodospiraceae</taxon>
        <taxon>Alkalilimnicola</taxon>
    </lineage>
</organism>
<proteinExistence type="predicted"/>